<proteinExistence type="predicted"/>
<reference evidence="1 2" key="1">
    <citation type="submission" date="2015-09" db="EMBL/GenBank/DDBJ databases">
        <authorList>
            <consortium name="Pathogen Informatics"/>
        </authorList>
    </citation>
    <scope>NUCLEOTIDE SEQUENCE [LARGE SCALE GENOMIC DNA]</scope>
    <source>
        <strain evidence="1 2">2789STDY5608854</strain>
    </source>
</reference>
<dbReference type="AlphaFoldDB" id="A0A174DQI8"/>
<dbReference type="Proteomes" id="UP000095746">
    <property type="component" value="Unassembled WGS sequence"/>
</dbReference>
<sequence>MYLAMAKEPPSTLKAFRPKRKDSFLTHRPASPRYWAMPSSRSRGVTEYWGKVLWKKRALATLESDMMGSCRSSLLGMVLRTHLIWSFIGTVASKLF</sequence>
<accession>A0A174DQI8</accession>
<protein>
    <submittedName>
        <fullName evidence="1">Uncharacterized protein</fullName>
    </submittedName>
</protein>
<evidence type="ECO:0000313" key="1">
    <source>
        <dbReference type="EMBL" id="CUO26488.1"/>
    </source>
</evidence>
<organism evidence="1 2">
    <name type="scientific">Flavonifractor plautii</name>
    <name type="common">Fusobacterium plautii</name>
    <dbReference type="NCBI Taxonomy" id="292800"/>
    <lineage>
        <taxon>Bacteria</taxon>
        <taxon>Bacillati</taxon>
        <taxon>Bacillota</taxon>
        <taxon>Clostridia</taxon>
        <taxon>Eubacteriales</taxon>
        <taxon>Oscillospiraceae</taxon>
        <taxon>Flavonifractor</taxon>
    </lineage>
</organism>
<dbReference type="EMBL" id="CYZT01000064">
    <property type="protein sequence ID" value="CUO26488.1"/>
    <property type="molecule type" value="Genomic_DNA"/>
</dbReference>
<gene>
    <name evidence="1" type="ORF">ERS852411_01244</name>
</gene>
<evidence type="ECO:0000313" key="2">
    <source>
        <dbReference type="Proteomes" id="UP000095746"/>
    </source>
</evidence>
<name>A0A174DQI8_FLAPL</name>